<dbReference type="RefSeq" id="WP_088248228.1">
    <property type="nucleotide sequence ID" value="NZ_BNAM01000004.1"/>
</dbReference>
<name>A0A2D0A7P6_9DEIO</name>
<dbReference type="AlphaFoldDB" id="A0A2D0A7P6"/>
<gene>
    <name evidence="1" type="ORF">CBQ26_08585</name>
</gene>
<sequence>MDERTLRHQIELAGLPSGVRVTQVPGAGVVLRATHGEERGLEIQLTDDAGRMYGEGPAVATALTRLKQAAQAGLPARRADGTYERLVFVGD</sequence>
<organism evidence="1 2">
    <name type="scientific">Deinococcus indicus</name>
    <dbReference type="NCBI Taxonomy" id="223556"/>
    <lineage>
        <taxon>Bacteria</taxon>
        <taxon>Thermotogati</taxon>
        <taxon>Deinococcota</taxon>
        <taxon>Deinococci</taxon>
        <taxon>Deinococcales</taxon>
        <taxon>Deinococcaceae</taxon>
        <taxon>Deinococcus</taxon>
    </lineage>
</organism>
<dbReference type="OrthoDB" id="71690at2"/>
<dbReference type="EMBL" id="NHMK01000011">
    <property type="protein sequence ID" value="OWL96434.1"/>
    <property type="molecule type" value="Genomic_DNA"/>
</dbReference>
<protein>
    <submittedName>
        <fullName evidence="1">Uncharacterized protein</fullName>
    </submittedName>
</protein>
<proteinExistence type="predicted"/>
<accession>A0A2D0A7P6</accession>
<evidence type="ECO:0000313" key="2">
    <source>
        <dbReference type="Proteomes" id="UP000197208"/>
    </source>
</evidence>
<reference evidence="1 2" key="1">
    <citation type="submission" date="2017-05" db="EMBL/GenBank/DDBJ databases">
        <title>De novo genome assembly of Deniococcus indicus strain DR1.</title>
        <authorList>
            <person name="Chauhan D."/>
            <person name="Yennamalli R.M."/>
            <person name="Priyadarshini R."/>
        </authorList>
    </citation>
    <scope>NUCLEOTIDE SEQUENCE [LARGE SCALE GENOMIC DNA]</scope>
    <source>
        <strain evidence="1 2">DR1</strain>
    </source>
</reference>
<keyword evidence="2" id="KW-1185">Reference proteome</keyword>
<evidence type="ECO:0000313" key="1">
    <source>
        <dbReference type="EMBL" id="OWL96434.1"/>
    </source>
</evidence>
<dbReference type="Proteomes" id="UP000197208">
    <property type="component" value="Unassembled WGS sequence"/>
</dbReference>
<comment type="caution">
    <text evidence="1">The sequence shown here is derived from an EMBL/GenBank/DDBJ whole genome shotgun (WGS) entry which is preliminary data.</text>
</comment>